<reference evidence="1 2" key="1">
    <citation type="submission" date="2009-02" db="EMBL/GenBank/DDBJ databases">
        <title>Sequencing of the draft genome and assembly of Dethiobacter alkaliphilus AHT 1.</title>
        <authorList>
            <consortium name="US DOE Joint Genome Institute (JGI-PGF)"/>
            <person name="Lucas S."/>
            <person name="Copeland A."/>
            <person name="Lapidus A."/>
            <person name="Glavina del Rio T."/>
            <person name="Dalin E."/>
            <person name="Tice H."/>
            <person name="Bruce D."/>
            <person name="Goodwin L."/>
            <person name="Pitluck S."/>
            <person name="Larimer F."/>
            <person name="Land M.L."/>
            <person name="Hauser L."/>
            <person name="Muyzer G."/>
        </authorList>
    </citation>
    <scope>NUCLEOTIDE SEQUENCE [LARGE SCALE GENOMIC DNA]</scope>
    <source>
        <strain evidence="1 2">AHT 1</strain>
    </source>
</reference>
<evidence type="ECO:0000313" key="2">
    <source>
        <dbReference type="Proteomes" id="UP000006443"/>
    </source>
</evidence>
<organism evidence="1 2">
    <name type="scientific">Dethiobacter alkaliphilus AHT 1</name>
    <dbReference type="NCBI Taxonomy" id="555088"/>
    <lineage>
        <taxon>Bacteria</taxon>
        <taxon>Bacillati</taxon>
        <taxon>Bacillota</taxon>
        <taxon>Dethiobacteria</taxon>
        <taxon>Dethiobacterales</taxon>
        <taxon>Dethiobacteraceae</taxon>
        <taxon>Dethiobacter</taxon>
    </lineage>
</organism>
<accession>C0GEH8</accession>
<protein>
    <submittedName>
        <fullName evidence="1">Uncharacterized protein</fullName>
    </submittedName>
</protein>
<name>C0GEH8_DETAL</name>
<dbReference type="eggNOG" id="ENOG50331AD">
    <property type="taxonomic scope" value="Bacteria"/>
</dbReference>
<dbReference type="OrthoDB" id="1707934at2"/>
<proteinExistence type="predicted"/>
<dbReference type="RefSeq" id="WP_008515234.1">
    <property type="nucleotide sequence ID" value="NZ_ACJM01000003.1"/>
</dbReference>
<keyword evidence="2" id="KW-1185">Reference proteome</keyword>
<evidence type="ECO:0000313" key="1">
    <source>
        <dbReference type="EMBL" id="EEG78472.1"/>
    </source>
</evidence>
<gene>
    <name evidence="1" type="ORF">DealDRAFT_0887</name>
</gene>
<dbReference type="EMBL" id="ACJM01000003">
    <property type="protein sequence ID" value="EEG78472.1"/>
    <property type="molecule type" value="Genomic_DNA"/>
</dbReference>
<dbReference type="Proteomes" id="UP000006443">
    <property type="component" value="Unassembled WGS sequence"/>
</dbReference>
<comment type="caution">
    <text evidence="1">The sequence shown here is derived from an EMBL/GenBank/DDBJ whole genome shotgun (WGS) entry which is preliminary data.</text>
</comment>
<dbReference type="AlphaFoldDB" id="C0GEH8"/>
<sequence length="94" mass="10751">MGNDNQVFELMTKMYAEMQKGFKDVNDRIQATNVEVQSIKGEIQNVKNTVIKIEADHGLKFGALFDGHTQVSQKLDRIEAEVSKHDEFILKKIK</sequence>
<dbReference type="STRING" id="555088.DealDRAFT_0887"/>